<dbReference type="SUPFAM" id="SSF54523">
    <property type="entry name" value="Pili subunits"/>
    <property type="match status" value="1"/>
</dbReference>
<feature type="transmembrane region" description="Helical" evidence="1">
    <location>
        <begin position="12"/>
        <end position="35"/>
    </location>
</feature>
<dbReference type="NCBIfam" id="TIGR02532">
    <property type="entry name" value="IV_pilin_GFxxxE"/>
    <property type="match status" value="1"/>
</dbReference>
<evidence type="ECO:0000313" key="2">
    <source>
        <dbReference type="EMBL" id="OGD40018.1"/>
    </source>
</evidence>
<name>A0A1F5CB28_9BACT</name>
<sequence length="173" mass="18769">MKSFWYSSKTEAGFTLIEMIVALAIVVIIMSVIVIDYSTSRFKLALSRSAQKLSLDLHRVETDSLTTREFKSSGVPYGWGIHFYGVDSTNYTIFADLDNNKARAGGGAEDLATFNFESGVKVLSANITDVVFIPPDPDVIFTPSGPTASIVLTTIKGGTRTITINKFGAITTQ</sequence>
<keyword evidence="1" id="KW-0812">Transmembrane</keyword>
<evidence type="ECO:0000256" key="1">
    <source>
        <dbReference type="SAM" id="Phobius"/>
    </source>
</evidence>
<organism evidence="2 3">
    <name type="scientific">Candidatus Azambacteria bacterium RIFCSPLOWO2_02_FULL_44_14</name>
    <dbReference type="NCBI Taxonomy" id="1797306"/>
    <lineage>
        <taxon>Bacteria</taxon>
        <taxon>Candidatus Azamiibacteriota</taxon>
    </lineage>
</organism>
<dbReference type="EMBL" id="MEYV01000014">
    <property type="protein sequence ID" value="OGD40018.1"/>
    <property type="molecule type" value="Genomic_DNA"/>
</dbReference>
<protein>
    <recommendedName>
        <fullName evidence="4">General secretion pathway GspH domain-containing protein</fullName>
    </recommendedName>
</protein>
<keyword evidence="1" id="KW-0472">Membrane</keyword>
<keyword evidence="1" id="KW-1133">Transmembrane helix</keyword>
<gene>
    <name evidence="2" type="ORF">A3I30_00195</name>
</gene>
<evidence type="ECO:0000313" key="3">
    <source>
        <dbReference type="Proteomes" id="UP000177197"/>
    </source>
</evidence>
<dbReference type="AlphaFoldDB" id="A0A1F5CB28"/>
<dbReference type="Proteomes" id="UP000177197">
    <property type="component" value="Unassembled WGS sequence"/>
</dbReference>
<evidence type="ECO:0008006" key="4">
    <source>
        <dbReference type="Google" id="ProtNLM"/>
    </source>
</evidence>
<dbReference type="PROSITE" id="PS00409">
    <property type="entry name" value="PROKAR_NTER_METHYL"/>
    <property type="match status" value="1"/>
</dbReference>
<dbReference type="InterPro" id="IPR012902">
    <property type="entry name" value="N_methyl_site"/>
</dbReference>
<accession>A0A1F5CB28</accession>
<proteinExistence type="predicted"/>
<dbReference type="Pfam" id="PF07963">
    <property type="entry name" value="N_methyl"/>
    <property type="match status" value="1"/>
</dbReference>
<reference evidence="2 3" key="1">
    <citation type="journal article" date="2016" name="Nat. Commun.">
        <title>Thousands of microbial genomes shed light on interconnected biogeochemical processes in an aquifer system.</title>
        <authorList>
            <person name="Anantharaman K."/>
            <person name="Brown C.T."/>
            <person name="Hug L.A."/>
            <person name="Sharon I."/>
            <person name="Castelle C.J."/>
            <person name="Probst A.J."/>
            <person name="Thomas B.C."/>
            <person name="Singh A."/>
            <person name="Wilkins M.J."/>
            <person name="Karaoz U."/>
            <person name="Brodie E.L."/>
            <person name="Williams K.H."/>
            <person name="Hubbard S.S."/>
            <person name="Banfield J.F."/>
        </authorList>
    </citation>
    <scope>NUCLEOTIDE SEQUENCE [LARGE SCALE GENOMIC DNA]</scope>
</reference>
<dbReference type="InterPro" id="IPR045584">
    <property type="entry name" value="Pilin-like"/>
</dbReference>
<comment type="caution">
    <text evidence="2">The sequence shown here is derived from an EMBL/GenBank/DDBJ whole genome shotgun (WGS) entry which is preliminary data.</text>
</comment>